<protein>
    <submittedName>
        <fullName evidence="3">1,2-phenylacetyl-CoA monooxygenase, subunit D</fullName>
    </submittedName>
</protein>
<comment type="caution">
    <text evidence="3">The sequence shown here is derived from an EMBL/GenBank/DDBJ whole genome shotgun (WGS) entry which is preliminary data.</text>
</comment>
<dbReference type="OrthoDB" id="9805360at2"/>
<feature type="region of interest" description="Disordered" evidence="1">
    <location>
        <begin position="93"/>
        <end position="113"/>
    </location>
</feature>
<dbReference type="InterPro" id="IPR034904">
    <property type="entry name" value="FSCA_dom_sf"/>
</dbReference>
<dbReference type="EMBL" id="CCAZ020000001">
    <property type="protein sequence ID" value="CEG07046.1"/>
    <property type="molecule type" value="Genomic_DNA"/>
</dbReference>
<organism evidence="3 4">
    <name type="scientific">Afipia felis</name>
    <name type="common">Cat scratch disease bacillus</name>
    <dbReference type="NCBI Taxonomy" id="1035"/>
    <lineage>
        <taxon>Bacteria</taxon>
        <taxon>Pseudomonadati</taxon>
        <taxon>Pseudomonadota</taxon>
        <taxon>Alphaproteobacteria</taxon>
        <taxon>Hyphomicrobiales</taxon>
        <taxon>Nitrobacteraceae</taxon>
        <taxon>Afipia</taxon>
    </lineage>
</organism>
<dbReference type="InterPro" id="IPR014824">
    <property type="entry name" value="Nfu/NifU_N"/>
</dbReference>
<dbReference type="InterPro" id="IPR036498">
    <property type="entry name" value="Nfu/NifU_N_sf"/>
</dbReference>
<name>A0A090MHK3_AFIFE</name>
<keyword evidence="3" id="KW-0503">Monooxygenase</keyword>
<proteinExistence type="predicted"/>
<evidence type="ECO:0000259" key="2">
    <source>
        <dbReference type="SMART" id="SM00932"/>
    </source>
</evidence>
<accession>A0A090MHK3</accession>
<dbReference type="GO" id="GO:0004497">
    <property type="term" value="F:monooxygenase activity"/>
    <property type="evidence" value="ECO:0007669"/>
    <property type="project" value="UniProtKB-KW"/>
</dbReference>
<evidence type="ECO:0000313" key="3">
    <source>
        <dbReference type="EMBL" id="CEG07046.1"/>
    </source>
</evidence>
<dbReference type="Pfam" id="PF08712">
    <property type="entry name" value="Nfu_N"/>
    <property type="match status" value="1"/>
</dbReference>
<dbReference type="Gene3D" id="3.30.1370.70">
    <property type="entry name" value="Scaffold protein Nfu/NifU, N-terminal domain"/>
    <property type="match status" value="1"/>
</dbReference>
<sequence length="213" mass="22737">MFIQTEETQDSERLRFLPGREVLPEGTLNLKTKEQAASSPLAEQLFTIPGVAGVLLNKDSIVVTRSGSDWQHLKPAILGAIMEHFMSGAPVVRTPPGASAHASASGEEGDATATGQIREALRRVIDPELGYNIVDLGLVYDVTVEDGGVTIVTMTTTTPGCPATNYLKTGAGEAASSVDGVEFVDVRLTYEPRWTPDMMTPEAKAHLGIGSQW</sequence>
<gene>
    <name evidence="3" type="primary">paaD</name>
    <name evidence="3" type="ORF">BN961_00427</name>
</gene>
<dbReference type="STRING" id="1035.BN961_00427"/>
<dbReference type="PANTHER" id="PTHR42831:SF1">
    <property type="entry name" value="FE-S PROTEIN MATURATION AUXILIARY FACTOR YITW"/>
    <property type="match status" value="1"/>
</dbReference>
<feature type="domain" description="Scaffold protein Nfu/NifU N-terminal" evidence="2">
    <location>
        <begin position="3"/>
        <end position="88"/>
    </location>
</feature>
<dbReference type="SUPFAM" id="SSF110836">
    <property type="entry name" value="Hypothetical protein SAV1430"/>
    <property type="match status" value="1"/>
</dbReference>
<dbReference type="InterPro" id="IPR052339">
    <property type="entry name" value="Fe-S_Maturation_MIP18"/>
</dbReference>
<dbReference type="Pfam" id="PF01883">
    <property type="entry name" value="FeS_assembly_P"/>
    <property type="match status" value="1"/>
</dbReference>
<dbReference type="AlphaFoldDB" id="A0A090MHK3"/>
<feature type="compositionally biased region" description="Low complexity" evidence="1">
    <location>
        <begin position="97"/>
        <end position="106"/>
    </location>
</feature>
<dbReference type="SUPFAM" id="SSF117916">
    <property type="entry name" value="Fe-S cluster assembly (FSCA) domain-like"/>
    <property type="match status" value="1"/>
</dbReference>
<dbReference type="Gene3D" id="3.30.300.130">
    <property type="entry name" value="Fe-S cluster assembly (FSCA)"/>
    <property type="match status" value="1"/>
</dbReference>
<dbReference type="InterPro" id="IPR002744">
    <property type="entry name" value="MIP18-like"/>
</dbReference>
<keyword evidence="4" id="KW-1185">Reference proteome</keyword>
<dbReference type="Proteomes" id="UP000035762">
    <property type="component" value="Unassembled WGS sequence"/>
</dbReference>
<reference evidence="3 4" key="1">
    <citation type="journal article" date="2014" name="Genome Announc.">
        <title>Genome Sequence of Afipia felis Strain 76713, Isolated in Hospital Water Using an Amoeba Co-Culture Procedure.</title>
        <authorList>
            <person name="Benamar S."/>
            <person name="La Scola B."/>
            <person name="Croce O."/>
        </authorList>
    </citation>
    <scope>NUCLEOTIDE SEQUENCE [LARGE SCALE GENOMIC DNA]</scope>
    <source>
        <strain evidence="3 4">76713</strain>
    </source>
</reference>
<evidence type="ECO:0000256" key="1">
    <source>
        <dbReference type="SAM" id="MobiDB-lite"/>
    </source>
</evidence>
<dbReference type="PANTHER" id="PTHR42831">
    <property type="entry name" value="FE-S PROTEIN MATURATION AUXILIARY FACTOR YITW"/>
    <property type="match status" value="1"/>
</dbReference>
<keyword evidence="3" id="KW-0560">Oxidoreductase</keyword>
<evidence type="ECO:0000313" key="4">
    <source>
        <dbReference type="Proteomes" id="UP000035762"/>
    </source>
</evidence>
<dbReference type="SMART" id="SM00932">
    <property type="entry name" value="Nfu_N"/>
    <property type="match status" value="1"/>
</dbReference>